<accession>A0ACC1C6L5</accession>
<reference evidence="2" key="1">
    <citation type="journal article" date="2023" name="G3 (Bethesda)">
        <title>Genome assembly and association tests identify interacting loci associated with vigor, precocity, and sex in interspecific pistachio rootstocks.</title>
        <authorList>
            <person name="Palmer W."/>
            <person name="Jacygrad E."/>
            <person name="Sagayaradj S."/>
            <person name="Cavanaugh K."/>
            <person name="Han R."/>
            <person name="Bertier L."/>
            <person name="Beede B."/>
            <person name="Kafkas S."/>
            <person name="Golino D."/>
            <person name="Preece J."/>
            <person name="Michelmore R."/>
        </authorList>
    </citation>
    <scope>NUCLEOTIDE SEQUENCE [LARGE SCALE GENOMIC DNA]</scope>
</reference>
<evidence type="ECO:0000313" key="1">
    <source>
        <dbReference type="EMBL" id="KAJ0111195.1"/>
    </source>
</evidence>
<sequence length="269" mass="30482">MKNVSRNKFLLCFRPVVDMDLVLESEGGIDRSRKNQTLKYIAAENNYSASEDNQSSKISKNSMVIRHPSQRTFSKVIKAVLFETILAKRVHDGKNLSQDSFKSSSGRSFSRQRSGDDKSVNRANSVDTLNFQEIKTNQVLFSQLSIGSSSSSCSTSTSLSEPKRQNQNSNNNSLVKRRKKDYMGSSSSLNYAIILLLLSLSFTILWGRLCAILFTSIWLYFVPRQSGSRPGDAEVRKLSKRGESRDYRKRIIMEGLLERNHQREGALNF</sequence>
<protein>
    <submittedName>
        <fullName evidence="1">Uncharacterized protein</fullName>
    </submittedName>
</protein>
<gene>
    <name evidence="1" type="ORF">Patl1_02136</name>
</gene>
<comment type="caution">
    <text evidence="1">The sequence shown here is derived from an EMBL/GenBank/DDBJ whole genome shotgun (WGS) entry which is preliminary data.</text>
</comment>
<dbReference type="EMBL" id="CM047897">
    <property type="protein sequence ID" value="KAJ0111195.1"/>
    <property type="molecule type" value="Genomic_DNA"/>
</dbReference>
<proteinExistence type="predicted"/>
<dbReference type="Proteomes" id="UP001164250">
    <property type="component" value="Chromosome 1"/>
</dbReference>
<keyword evidence="2" id="KW-1185">Reference proteome</keyword>
<evidence type="ECO:0000313" key="2">
    <source>
        <dbReference type="Proteomes" id="UP001164250"/>
    </source>
</evidence>
<name>A0ACC1C6L5_9ROSI</name>
<organism evidence="1 2">
    <name type="scientific">Pistacia atlantica</name>
    <dbReference type="NCBI Taxonomy" id="434234"/>
    <lineage>
        <taxon>Eukaryota</taxon>
        <taxon>Viridiplantae</taxon>
        <taxon>Streptophyta</taxon>
        <taxon>Embryophyta</taxon>
        <taxon>Tracheophyta</taxon>
        <taxon>Spermatophyta</taxon>
        <taxon>Magnoliopsida</taxon>
        <taxon>eudicotyledons</taxon>
        <taxon>Gunneridae</taxon>
        <taxon>Pentapetalae</taxon>
        <taxon>rosids</taxon>
        <taxon>malvids</taxon>
        <taxon>Sapindales</taxon>
        <taxon>Anacardiaceae</taxon>
        <taxon>Pistacia</taxon>
    </lineage>
</organism>